<evidence type="ECO:0008006" key="4">
    <source>
        <dbReference type="Google" id="ProtNLM"/>
    </source>
</evidence>
<evidence type="ECO:0000313" key="2">
    <source>
        <dbReference type="EMBL" id="EHQ35302.1"/>
    </source>
</evidence>
<protein>
    <recommendedName>
        <fullName evidence="4">Lipoprotein</fullName>
    </recommendedName>
</protein>
<dbReference type="InParanoid" id="H1Z0P5"/>
<reference evidence="2 3" key="1">
    <citation type="submission" date="2011-10" db="EMBL/GenBank/DDBJ databases">
        <title>The Improved High-Quality Draft genome of Methanoplanus limicola DSM 2279.</title>
        <authorList>
            <consortium name="US DOE Joint Genome Institute (JGI-PGF)"/>
            <person name="Lucas S."/>
            <person name="Copeland A."/>
            <person name="Lapidus A."/>
            <person name="Glavina del Rio T."/>
            <person name="Dalin E."/>
            <person name="Tice H."/>
            <person name="Bruce D."/>
            <person name="Goodwin L."/>
            <person name="Pitluck S."/>
            <person name="Peters L."/>
            <person name="Mikhailova N."/>
            <person name="Lu M."/>
            <person name="Kyrpides N."/>
            <person name="Mavromatis K."/>
            <person name="Ivanova N."/>
            <person name="Markowitz V."/>
            <person name="Cheng J.-F."/>
            <person name="Hugenholtz P."/>
            <person name="Woyke T."/>
            <person name="Wu D."/>
            <person name="Wirth R."/>
            <person name="Brambilla E.-M."/>
            <person name="Klenk H.-P."/>
            <person name="Eisen J.A."/>
        </authorList>
    </citation>
    <scope>NUCLEOTIDE SEQUENCE [LARGE SCALE GENOMIC DNA]</scope>
    <source>
        <strain evidence="2 3">DSM 2279</strain>
    </source>
</reference>
<sequence>MRSLILFISLVLAGLVLIAGCTGTTPEVQKTPAVTAAPTPAATPIPTPQATEAPSQAMTPAPVQMPGKVAYSVDSAVTLGRMHGVMMEAIEEALAYPVLAEPEEKEDFEGKVKEFDLLAVMFEKQAGLDRPENADIKASYDSILSKKKALVTDAENFFAVYEKKGMVTDGDVVVLEESIDGFTSEFGPFTESYFAVVSEEDLKDNDHARVALDILTMHRTLMEGIEEVFGYVLLNESIEKEEFTANIQKFNEAGAALVNDDYLGESENKAKLAAYTSVMSAKERMVDAAYVMFAEFEDTGKVSKSTGDAFEKEVDSTTTAYDILLEEVLKDL</sequence>
<gene>
    <name evidence="2" type="ORF">Metlim_1191</name>
</gene>
<dbReference type="Proteomes" id="UP000005741">
    <property type="component" value="Chromosome"/>
</dbReference>
<evidence type="ECO:0000256" key="1">
    <source>
        <dbReference type="SAM" id="MobiDB-lite"/>
    </source>
</evidence>
<keyword evidence="3" id="KW-1185">Reference proteome</keyword>
<feature type="compositionally biased region" description="Low complexity" evidence="1">
    <location>
        <begin position="31"/>
        <end position="40"/>
    </location>
</feature>
<proteinExistence type="predicted"/>
<evidence type="ECO:0000313" key="3">
    <source>
        <dbReference type="Proteomes" id="UP000005741"/>
    </source>
</evidence>
<accession>H1Z0P5</accession>
<dbReference type="HOGENOM" id="CLU_835786_0_0_2"/>
<name>H1Z0P5_9EURY</name>
<feature type="region of interest" description="Disordered" evidence="1">
    <location>
        <begin position="30"/>
        <end position="61"/>
    </location>
</feature>
<dbReference type="AlphaFoldDB" id="H1Z0P5"/>
<dbReference type="EMBL" id="CM001436">
    <property type="protein sequence ID" value="EHQ35302.1"/>
    <property type="molecule type" value="Genomic_DNA"/>
</dbReference>
<dbReference type="PROSITE" id="PS51257">
    <property type="entry name" value="PROKAR_LIPOPROTEIN"/>
    <property type="match status" value="1"/>
</dbReference>
<organism evidence="2 3">
    <name type="scientific">Methanoplanus limicola DSM 2279</name>
    <dbReference type="NCBI Taxonomy" id="937775"/>
    <lineage>
        <taxon>Archaea</taxon>
        <taxon>Methanobacteriati</taxon>
        <taxon>Methanobacteriota</taxon>
        <taxon>Stenosarchaea group</taxon>
        <taxon>Methanomicrobia</taxon>
        <taxon>Methanomicrobiales</taxon>
        <taxon>Methanomicrobiaceae</taxon>
        <taxon>Methanoplanus</taxon>
    </lineage>
</organism>